<gene>
    <name evidence="1" type="ORF">FCU45_04690</name>
</gene>
<name>A0A4U2Z8P5_9BACT</name>
<dbReference type="GO" id="GO:0006790">
    <property type="term" value="P:sulfur compound metabolic process"/>
    <property type="evidence" value="ECO:0007669"/>
    <property type="project" value="TreeGrafter"/>
</dbReference>
<sequence length="346" mass="40245">MNRTFITGMGRSGTTLLDKLLSNHKNIEILSQPFPLLFTEAKKTFLKQNEIEKYYVLNDNVFDGDYKIEDFNFFLHTYEINYQTLEQLFEKMKSYSGQMTKVSFNLPKKETYTLLEVFDLILKNNLAKKDVHFFGAKEIMCEEFIPYLVQNGTRVVAIVRDPRDVVASVNYPQKEKYLGNKKPTLFVLRGWRRTIDYIKNLKNSKNIIYVKYEDLVTAPYEILAKVTDFLGTAPFEKNHFKKGIYDRDGELWKANTSFDTKTSFISSKSVGGYKNVLSDDEINYIESICKSEMELMGYSFDTQPNKGIIKTFKDFGVEASEHLDKEFSSLSENIEQEIKRYDATAN</sequence>
<proteinExistence type="predicted"/>
<dbReference type="GO" id="GO:0006044">
    <property type="term" value="P:N-acetylglucosamine metabolic process"/>
    <property type="evidence" value="ECO:0007669"/>
    <property type="project" value="TreeGrafter"/>
</dbReference>
<dbReference type="Gene3D" id="3.40.50.300">
    <property type="entry name" value="P-loop containing nucleotide triphosphate hydrolases"/>
    <property type="match status" value="1"/>
</dbReference>
<protein>
    <submittedName>
        <fullName evidence="1">Sulfotransferase</fullName>
    </submittedName>
</protein>
<dbReference type="InterPro" id="IPR027417">
    <property type="entry name" value="P-loop_NTPase"/>
</dbReference>
<dbReference type="OrthoDB" id="3337911at2"/>
<organism evidence="1 2">
    <name type="scientific">Sulfurimonas crateris</name>
    <dbReference type="NCBI Taxonomy" id="2574727"/>
    <lineage>
        <taxon>Bacteria</taxon>
        <taxon>Pseudomonadati</taxon>
        <taxon>Campylobacterota</taxon>
        <taxon>Epsilonproteobacteria</taxon>
        <taxon>Campylobacterales</taxon>
        <taxon>Sulfurimonadaceae</taxon>
        <taxon>Sulfurimonas</taxon>
    </lineage>
</organism>
<dbReference type="PANTHER" id="PTHR10704">
    <property type="entry name" value="CARBOHYDRATE SULFOTRANSFERASE"/>
    <property type="match status" value="1"/>
</dbReference>
<dbReference type="SUPFAM" id="SSF52540">
    <property type="entry name" value="P-loop containing nucleoside triphosphate hydrolases"/>
    <property type="match status" value="1"/>
</dbReference>
<dbReference type="InterPro" id="IPR051135">
    <property type="entry name" value="Gal/GlcNAc/GalNAc_ST"/>
</dbReference>
<dbReference type="AlphaFoldDB" id="A0A4U2Z8P5"/>
<dbReference type="EMBL" id="SZPX01000003">
    <property type="protein sequence ID" value="TKI69912.1"/>
    <property type="molecule type" value="Genomic_DNA"/>
</dbReference>
<dbReference type="Proteomes" id="UP000309561">
    <property type="component" value="Unassembled WGS sequence"/>
</dbReference>
<keyword evidence="1" id="KW-0808">Transferase</keyword>
<comment type="caution">
    <text evidence="1">The sequence shown here is derived from an EMBL/GenBank/DDBJ whole genome shotgun (WGS) entry which is preliminary data.</text>
</comment>
<evidence type="ECO:0000313" key="2">
    <source>
        <dbReference type="Proteomes" id="UP000309561"/>
    </source>
</evidence>
<reference evidence="1 2" key="1">
    <citation type="submission" date="2019-04" db="EMBL/GenBank/DDBJ databases">
        <title>Sulfurimonas crateris sp. nov. a facultative anaerobic sulfur-oxidizing chemolithautotrophic bacterium isolated from a terrestrial mud vulcano.</title>
        <authorList>
            <person name="Ratnikova N.M."/>
            <person name="Slobodkin A.I."/>
            <person name="Merkel A.Y."/>
            <person name="Novikov A."/>
            <person name="Bonch-Osmolovskaya E.A."/>
            <person name="Slobodkina G.B."/>
        </authorList>
    </citation>
    <scope>NUCLEOTIDE SEQUENCE [LARGE SCALE GENOMIC DNA]</scope>
    <source>
        <strain evidence="1 2">SN118</strain>
    </source>
</reference>
<keyword evidence="2" id="KW-1185">Reference proteome</keyword>
<dbReference type="Pfam" id="PF13469">
    <property type="entry name" value="Sulfotransfer_3"/>
    <property type="match status" value="1"/>
</dbReference>
<accession>A0A4U2Z8P5</accession>
<evidence type="ECO:0000313" key="1">
    <source>
        <dbReference type="EMBL" id="TKI69912.1"/>
    </source>
</evidence>
<dbReference type="GO" id="GO:0001517">
    <property type="term" value="F:N-acetylglucosamine 6-O-sulfotransferase activity"/>
    <property type="evidence" value="ECO:0007669"/>
    <property type="project" value="TreeGrafter"/>
</dbReference>
<dbReference type="RefSeq" id="WP_137012792.1">
    <property type="nucleotide sequence ID" value="NZ_SZPX01000003.1"/>
</dbReference>
<dbReference type="PANTHER" id="PTHR10704:SF44">
    <property type="entry name" value="LD35051P-RELATED"/>
    <property type="match status" value="1"/>
</dbReference>